<name>A0A660SMV2_UNCW3</name>
<dbReference type="Gene3D" id="3.50.50.60">
    <property type="entry name" value="FAD/NAD(P)-binding domain"/>
    <property type="match status" value="2"/>
</dbReference>
<evidence type="ECO:0000259" key="11">
    <source>
        <dbReference type="Pfam" id="PF01134"/>
    </source>
</evidence>
<evidence type="ECO:0000313" key="13">
    <source>
        <dbReference type="Proteomes" id="UP000268469"/>
    </source>
</evidence>
<comment type="cofactor">
    <cofactor evidence="1 10">
        <name>FAD</name>
        <dbReference type="ChEBI" id="CHEBI:57692"/>
    </cofactor>
</comment>
<dbReference type="GO" id="GO:0050660">
    <property type="term" value="F:flavin adenine dinucleotide binding"/>
    <property type="evidence" value="ECO:0007669"/>
    <property type="project" value="UniProtKB-UniRule"/>
</dbReference>
<proteinExistence type="inferred from homology"/>
<comment type="caution">
    <text evidence="12">The sequence shown here is derived from an EMBL/GenBank/DDBJ whole genome shotgun (WGS) entry which is preliminary data.</text>
</comment>
<keyword evidence="9 10" id="KW-0520">NAD</keyword>
<comment type="similarity">
    <text evidence="10">Belongs to the MnmG family. TrmFO subfamily.</text>
</comment>
<comment type="subcellular location">
    <subcellularLocation>
        <location evidence="10">Cytoplasm</location>
    </subcellularLocation>
</comment>
<reference evidence="12 13" key="1">
    <citation type="submission" date="2018-06" db="EMBL/GenBank/DDBJ databases">
        <title>Extensive metabolic versatility and redundancy in microbially diverse, dynamic hydrothermal sediments.</title>
        <authorList>
            <person name="Dombrowski N."/>
            <person name="Teske A."/>
            <person name="Baker B.J."/>
        </authorList>
    </citation>
    <scope>NUCLEOTIDE SEQUENCE [LARGE SCALE GENOMIC DNA]</scope>
    <source>
        <strain evidence="12">B36_G15</strain>
    </source>
</reference>
<keyword evidence="2 10" id="KW-0963">Cytoplasm</keyword>
<keyword evidence="8 10" id="KW-0521">NADP</keyword>
<dbReference type="NCBIfam" id="TIGR00137">
    <property type="entry name" value="gid_trmFO"/>
    <property type="match status" value="1"/>
</dbReference>
<dbReference type="InterPro" id="IPR002218">
    <property type="entry name" value="MnmG-rel"/>
</dbReference>
<dbReference type="Proteomes" id="UP000268469">
    <property type="component" value="Unassembled WGS sequence"/>
</dbReference>
<dbReference type="SUPFAM" id="SSF51905">
    <property type="entry name" value="FAD/NAD(P)-binding domain"/>
    <property type="match status" value="1"/>
</dbReference>
<dbReference type="InterPro" id="IPR040131">
    <property type="entry name" value="MnmG_N"/>
</dbReference>
<evidence type="ECO:0000256" key="5">
    <source>
        <dbReference type="ARBA" id="ARBA00022679"/>
    </source>
</evidence>
<sequence>MKAIVIGGGLAGSEAALQIARFGIPVILYEMRPVRMTPAHQTDLLAELVCSNSFKSVEIKNSHGLLKWELKLLGSYLLAGAEKAKVPAGKALAVDRRRFGELVTKMIAENPLIELRREEVTRIPIEPAVLATGPLTSDLLAADLKGLVGEDGLYFYDAIAPIVAGDSIDKSKTFRGSRYGIDESYINCPMDELSYLRFVEELRKGAVYPLHHFESPRYFEGCLPIEELARRGKDTLRFGPLKPVGFDGNYYAIVQLRPEDREGRMYSLVGFQTRLLIPEQRRIFRLIPGLEHARFLRYGAVHRNSYLNSPKHILPTLQLKEKPDLFIAGQLTGTEGYVEAIGTGLLAGINLARLLKGRQPLVPPEETMLGGLIRYITTPNKDFQPMNANFGLLPGGRRREKVKRAIKWMEFWQEELSSL</sequence>
<evidence type="ECO:0000256" key="10">
    <source>
        <dbReference type="HAMAP-Rule" id="MF_01037"/>
    </source>
</evidence>
<dbReference type="Pfam" id="PF01134">
    <property type="entry name" value="GIDA"/>
    <property type="match status" value="1"/>
</dbReference>
<keyword evidence="5 10" id="KW-0808">Transferase</keyword>
<dbReference type="PANTHER" id="PTHR11806">
    <property type="entry name" value="GLUCOSE INHIBITED DIVISION PROTEIN A"/>
    <property type="match status" value="1"/>
</dbReference>
<evidence type="ECO:0000313" key="12">
    <source>
        <dbReference type="EMBL" id="RKX71351.1"/>
    </source>
</evidence>
<dbReference type="PRINTS" id="PR00469">
    <property type="entry name" value="PNDRDTASEII"/>
</dbReference>
<evidence type="ECO:0000256" key="4">
    <source>
        <dbReference type="ARBA" id="ARBA00022630"/>
    </source>
</evidence>
<keyword evidence="4 10" id="KW-0285">Flavoprotein</keyword>
<dbReference type="EMBL" id="QNBE01000011">
    <property type="protein sequence ID" value="RKX71351.1"/>
    <property type="molecule type" value="Genomic_DNA"/>
</dbReference>
<comment type="catalytic activity">
    <reaction evidence="10">
        <text>uridine(54) in tRNA + (6R)-5,10-methylene-5,6,7,8-tetrahydrofolate + NADH + H(+) = 5-methyluridine(54) in tRNA + (6S)-5,6,7,8-tetrahydrofolate + NAD(+)</text>
        <dbReference type="Rhea" id="RHEA:16873"/>
        <dbReference type="Rhea" id="RHEA-COMP:10167"/>
        <dbReference type="Rhea" id="RHEA-COMP:10193"/>
        <dbReference type="ChEBI" id="CHEBI:15378"/>
        <dbReference type="ChEBI" id="CHEBI:15636"/>
        <dbReference type="ChEBI" id="CHEBI:57453"/>
        <dbReference type="ChEBI" id="CHEBI:57540"/>
        <dbReference type="ChEBI" id="CHEBI:57945"/>
        <dbReference type="ChEBI" id="CHEBI:65315"/>
        <dbReference type="ChEBI" id="CHEBI:74447"/>
        <dbReference type="EC" id="2.1.1.74"/>
    </reaction>
</comment>
<gene>
    <name evidence="12" type="primary">gid</name>
    <name evidence="10" type="synonym">trmFO</name>
    <name evidence="12" type="ORF">DRP53_01935</name>
</gene>
<comment type="function">
    <text evidence="10">Catalyzes the folate-dependent formation of 5-methyl-uridine at position 54 (M-5-U54) in all tRNAs.</text>
</comment>
<keyword evidence="6 10" id="KW-0819">tRNA processing</keyword>
<dbReference type="GO" id="GO:0002098">
    <property type="term" value="P:tRNA wobble uridine modification"/>
    <property type="evidence" value="ECO:0007669"/>
    <property type="project" value="TreeGrafter"/>
</dbReference>
<evidence type="ECO:0000256" key="3">
    <source>
        <dbReference type="ARBA" id="ARBA00022603"/>
    </source>
</evidence>
<feature type="binding site" evidence="10">
    <location>
        <begin position="7"/>
        <end position="12"/>
    </location>
    <ligand>
        <name>FAD</name>
        <dbReference type="ChEBI" id="CHEBI:57692"/>
    </ligand>
</feature>
<dbReference type="EC" id="2.1.1.74" evidence="10"/>
<dbReference type="PANTHER" id="PTHR11806:SF2">
    <property type="entry name" value="METHYLENETETRAHYDROFOLATE--TRNA-(URACIL-5-)-METHYLTRANSFERASE TRMFO"/>
    <property type="match status" value="1"/>
</dbReference>
<dbReference type="InterPro" id="IPR036188">
    <property type="entry name" value="FAD/NAD-bd_sf"/>
</dbReference>
<dbReference type="GO" id="GO:0047151">
    <property type="term" value="F:tRNA (uracil(54)-C5)-methyltransferase activity, 5,10-methylenetetrahydrofolate-dependent"/>
    <property type="evidence" value="ECO:0007669"/>
    <property type="project" value="UniProtKB-UniRule"/>
</dbReference>
<comment type="catalytic activity">
    <reaction evidence="10">
        <text>uridine(54) in tRNA + (6R)-5,10-methylene-5,6,7,8-tetrahydrofolate + NADPH + H(+) = 5-methyluridine(54) in tRNA + (6S)-5,6,7,8-tetrahydrofolate + NADP(+)</text>
        <dbReference type="Rhea" id="RHEA:62372"/>
        <dbReference type="Rhea" id="RHEA-COMP:10167"/>
        <dbReference type="Rhea" id="RHEA-COMP:10193"/>
        <dbReference type="ChEBI" id="CHEBI:15378"/>
        <dbReference type="ChEBI" id="CHEBI:15636"/>
        <dbReference type="ChEBI" id="CHEBI:57453"/>
        <dbReference type="ChEBI" id="CHEBI:57783"/>
        <dbReference type="ChEBI" id="CHEBI:58349"/>
        <dbReference type="ChEBI" id="CHEBI:65315"/>
        <dbReference type="ChEBI" id="CHEBI:74447"/>
        <dbReference type="EC" id="2.1.1.74"/>
    </reaction>
</comment>
<organism evidence="12 13">
    <name type="scientific">candidate division WOR-3 bacterium</name>
    <dbReference type="NCBI Taxonomy" id="2052148"/>
    <lineage>
        <taxon>Bacteria</taxon>
        <taxon>Bacteria division WOR-3</taxon>
    </lineage>
</organism>
<protein>
    <recommendedName>
        <fullName evidence="10">Methylenetetrahydrofolate--tRNA-(uracil-5-)-methyltransferase TrmFO</fullName>
        <ecNumber evidence="10">2.1.1.74</ecNumber>
    </recommendedName>
    <alternativeName>
        <fullName evidence="10">Folate-dependent tRNA (uracil-5-)-methyltransferase</fullName>
    </alternativeName>
    <alternativeName>
        <fullName evidence="10">Folate-dependent tRNA(M-5-U54)-methyltransferase</fullName>
    </alternativeName>
</protein>
<evidence type="ECO:0000256" key="8">
    <source>
        <dbReference type="ARBA" id="ARBA00022857"/>
    </source>
</evidence>
<feature type="domain" description="MnmG N-terminal" evidence="11">
    <location>
        <begin position="3"/>
        <end position="358"/>
    </location>
</feature>
<evidence type="ECO:0000256" key="9">
    <source>
        <dbReference type="ARBA" id="ARBA00023027"/>
    </source>
</evidence>
<accession>A0A660SMV2</accession>
<evidence type="ECO:0000256" key="2">
    <source>
        <dbReference type="ARBA" id="ARBA00022490"/>
    </source>
</evidence>
<evidence type="ECO:0000256" key="7">
    <source>
        <dbReference type="ARBA" id="ARBA00022827"/>
    </source>
</evidence>
<keyword evidence="3 10" id="KW-0489">Methyltransferase</keyword>
<dbReference type="GO" id="GO:0030488">
    <property type="term" value="P:tRNA methylation"/>
    <property type="evidence" value="ECO:0007669"/>
    <property type="project" value="TreeGrafter"/>
</dbReference>
<dbReference type="InterPro" id="IPR004417">
    <property type="entry name" value="TrmFO"/>
</dbReference>
<dbReference type="NCBIfam" id="NF003739">
    <property type="entry name" value="PRK05335.1"/>
    <property type="match status" value="1"/>
</dbReference>
<dbReference type="GO" id="GO:0005829">
    <property type="term" value="C:cytosol"/>
    <property type="evidence" value="ECO:0007669"/>
    <property type="project" value="TreeGrafter"/>
</dbReference>
<dbReference type="AlphaFoldDB" id="A0A660SMV2"/>
<keyword evidence="7 10" id="KW-0274">FAD</keyword>
<dbReference type="HAMAP" id="MF_01037">
    <property type="entry name" value="TrmFO"/>
    <property type="match status" value="1"/>
</dbReference>
<evidence type="ECO:0000256" key="6">
    <source>
        <dbReference type="ARBA" id="ARBA00022694"/>
    </source>
</evidence>
<evidence type="ECO:0000256" key="1">
    <source>
        <dbReference type="ARBA" id="ARBA00001974"/>
    </source>
</evidence>